<evidence type="ECO:0000313" key="3">
    <source>
        <dbReference type="Proteomes" id="UP000198921"/>
    </source>
</evidence>
<gene>
    <name evidence="2" type="ORF">SAMN05660209_04166</name>
</gene>
<evidence type="ECO:0000256" key="1">
    <source>
        <dbReference type="SAM" id="MobiDB-lite"/>
    </source>
</evidence>
<organism evidence="2 3">
    <name type="scientific">Geodermatophilus africanus</name>
    <dbReference type="NCBI Taxonomy" id="1137993"/>
    <lineage>
        <taxon>Bacteria</taxon>
        <taxon>Bacillati</taxon>
        <taxon>Actinomycetota</taxon>
        <taxon>Actinomycetes</taxon>
        <taxon>Geodermatophilales</taxon>
        <taxon>Geodermatophilaceae</taxon>
        <taxon>Geodermatophilus</taxon>
    </lineage>
</organism>
<dbReference type="Proteomes" id="UP000198921">
    <property type="component" value="Unassembled WGS sequence"/>
</dbReference>
<protein>
    <submittedName>
        <fullName evidence="2">Uncharacterized protein</fullName>
    </submittedName>
</protein>
<dbReference type="AlphaFoldDB" id="A0A1H3P0V1"/>
<evidence type="ECO:0000313" key="2">
    <source>
        <dbReference type="EMBL" id="SDY94747.1"/>
    </source>
</evidence>
<feature type="region of interest" description="Disordered" evidence="1">
    <location>
        <begin position="287"/>
        <end position="319"/>
    </location>
</feature>
<keyword evidence="3" id="KW-1185">Reference proteome</keyword>
<accession>A0A1H3P0V1</accession>
<name>A0A1H3P0V1_9ACTN</name>
<reference evidence="3" key="1">
    <citation type="submission" date="2016-10" db="EMBL/GenBank/DDBJ databases">
        <authorList>
            <person name="Varghese N."/>
            <person name="Submissions S."/>
        </authorList>
    </citation>
    <scope>NUCLEOTIDE SEQUENCE [LARGE SCALE GENOMIC DNA]</scope>
    <source>
        <strain evidence="3">DSM 45422</strain>
    </source>
</reference>
<dbReference type="EMBL" id="FNOT01000014">
    <property type="protein sequence ID" value="SDY94747.1"/>
    <property type="molecule type" value="Genomic_DNA"/>
</dbReference>
<sequence length="319" mass="33957">MRDGGCGLRPVPEGGFRATSRPLAPPPPRGVTGGLRRLPGTLRRIANRPGPEGQGRLVVEREATDASTTTAENVTRERPTARSRTGRPCASRTAGRSCRPDPRAARRPGVAGRRSETRTGTAVASDSWADARRRRSRPEGEYGPARQDCLPLIAQSGPLSDMEQVYSGRRGGPSTRSRNRCRTSPRFGGPHAVAKRPTPDCKLTQACSLRGTSLAATDRSASHAGQVDLDLPTGSSKVSIARCVTTAMGSTSSKRRRAVVAFDTGGRGDVTQGHRAAGARARVACTRPAGCGRRKSGAQSSRGRRPDSRRRCVLGPWPR</sequence>
<feature type="region of interest" description="Disordered" evidence="1">
    <location>
        <begin position="1"/>
        <end position="199"/>
    </location>
</feature>
<proteinExistence type="predicted"/>
<feature type="compositionally biased region" description="Low complexity" evidence="1">
    <location>
        <begin position="34"/>
        <end position="44"/>
    </location>
</feature>